<accession>A0A1Y6FI70</accession>
<proteinExistence type="predicted"/>
<keyword evidence="1" id="KW-0812">Transmembrane</keyword>
<feature type="transmembrane region" description="Helical" evidence="1">
    <location>
        <begin position="159"/>
        <end position="179"/>
    </location>
</feature>
<feature type="transmembrane region" description="Helical" evidence="1">
    <location>
        <begin position="22"/>
        <end position="44"/>
    </location>
</feature>
<dbReference type="OrthoDB" id="327431at2"/>
<feature type="transmembrane region" description="Helical" evidence="1">
    <location>
        <begin position="64"/>
        <end position="84"/>
    </location>
</feature>
<feature type="transmembrane region" description="Helical" evidence="1">
    <location>
        <begin position="91"/>
        <end position="110"/>
    </location>
</feature>
<keyword evidence="3" id="KW-1185">Reference proteome</keyword>
<reference evidence="3" key="1">
    <citation type="submission" date="2017-04" db="EMBL/GenBank/DDBJ databases">
        <authorList>
            <person name="Varghese N."/>
            <person name="Submissions S."/>
        </authorList>
    </citation>
    <scope>NUCLEOTIDE SEQUENCE [LARGE SCALE GENOMIC DNA]</scope>
</reference>
<sequence length="226" mass="24777">MFIGHFAPAFAAAAISERAPKLATLFIGAQLVDWAFFIFAAVGIEKMRIEPGATKMVPFDLYHMPYTHSLLGSAVWAVMFGLVIVAVRRDVFAGILGAAVVLSHWVLDFISHRPDLTIAGGERTFGLGLWNYPVAAIALELFITIGAFVWFIKRTKGPIGPAAILLVVMLLFQAINWFGPEPVEAGLGLYIQALLAFGVLTAIAWWVGDTRWHKREVGLAVPTMRR</sequence>
<protein>
    <submittedName>
        <fullName evidence="2">Uncharacterized protein</fullName>
    </submittedName>
</protein>
<keyword evidence="1" id="KW-0472">Membrane</keyword>
<evidence type="ECO:0000256" key="1">
    <source>
        <dbReference type="SAM" id="Phobius"/>
    </source>
</evidence>
<dbReference type="RefSeq" id="WP_086438471.1">
    <property type="nucleotide sequence ID" value="NZ_FXWG01000003.1"/>
</dbReference>
<dbReference type="AlphaFoldDB" id="A0A1Y6FI70"/>
<organism evidence="2 3">
    <name type="scientific">Altererythrobacter xiamenensis</name>
    <dbReference type="NCBI Taxonomy" id="1316679"/>
    <lineage>
        <taxon>Bacteria</taxon>
        <taxon>Pseudomonadati</taxon>
        <taxon>Pseudomonadota</taxon>
        <taxon>Alphaproteobacteria</taxon>
        <taxon>Sphingomonadales</taxon>
        <taxon>Erythrobacteraceae</taxon>
        <taxon>Altererythrobacter</taxon>
    </lineage>
</organism>
<keyword evidence="1" id="KW-1133">Transmembrane helix</keyword>
<evidence type="ECO:0000313" key="3">
    <source>
        <dbReference type="Proteomes" id="UP000194420"/>
    </source>
</evidence>
<feature type="transmembrane region" description="Helical" evidence="1">
    <location>
        <begin position="185"/>
        <end position="207"/>
    </location>
</feature>
<name>A0A1Y6FI70_9SPHN</name>
<gene>
    <name evidence="2" type="ORF">SAMN06297468_2618</name>
</gene>
<dbReference type="EMBL" id="FXWG01000003">
    <property type="protein sequence ID" value="SMQ74389.1"/>
    <property type="molecule type" value="Genomic_DNA"/>
</dbReference>
<evidence type="ECO:0000313" key="2">
    <source>
        <dbReference type="EMBL" id="SMQ74389.1"/>
    </source>
</evidence>
<dbReference type="Proteomes" id="UP000194420">
    <property type="component" value="Unassembled WGS sequence"/>
</dbReference>
<feature type="transmembrane region" description="Helical" evidence="1">
    <location>
        <begin position="130"/>
        <end position="152"/>
    </location>
</feature>